<dbReference type="InterPro" id="IPR052410">
    <property type="entry name" value="DRC5"/>
</dbReference>
<dbReference type="EMBL" id="NBCO01000001">
    <property type="protein sequence ID" value="ORC93549.1"/>
    <property type="molecule type" value="Genomic_DNA"/>
</dbReference>
<evidence type="ECO:0000256" key="4">
    <source>
        <dbReference type="SAM" id="MobiDB-lite"/>
    </source>
</evidence>
<evidence type="ECO:0000256" key="2">
    <source>
        <dbReference type="ARBA" id="ARBA00022490"/>
    </source>
</evidence>
<dbReference type="VEuPathDB" id="TriTrypDB:TM35_000014260"/>
<dbReference type="OrthoDB" id="120976at2759"/>
<evidence type="ECO:0000313" key="6">
    <source>
        <dbReference type="Proteomes" id="UP000192257"/>
    </source>
</evidence>
<accession>A0A1X0PAC8</accession>
<dbReference type="InterPro" id="IPR032675">
    <property type="entry name" value="LRR_dom_sf"/>
</dbReference>
<dbReference type="Proteomes" id="UP000192257">
    <property type="component" value="Unassembled WGS sequence"/>
</dbReference>
<feature type="compositionally biased region" description="Basic residues" evidence="4">
    <location>
        <begin position="528"/>
        <end position="540"/>
    </location>
</feature>
<dbReference type="GeneID" id="39980887"/>
<keyword evidence="2" id="KW-0963">Cytoplasm</keyword>
<feature type="region of interest" description="Disordered" evidence="4">
    <location>
        <begin position="501"/>
        <end position="540"/>
    </location>
</feature>
<dbReference type="SMART" id="SM00368">
    <property type="entry name" value="LRR_RI"/>
    <property type="match status" value="4"/>
</dbReference>
<evidence type="ECO:0000256" key="3">
    <source>
        <dbReference type="ARBA" id="ARBA00023212"/>
    </source>
</evidence>
<feature type="compositionally biased region" description="Low complexity" evidence="4">
    <location>
        <begin position="501"/>
        <end position="510"/>
    </location>
</feature>
<comment type="caution">
    <text evidence="5">The sequence shown here is derived from an EMBL/GenBank/DDBJ whole genome shotgun (WGS) entry which is preliminary data.</text>
</comment>
<dbReference type="AlphaFoldDB" id="A0A1X0PAC8"/>
<feature type="compositionally biased region" description="Polar residues" evidence="4">
    <location>
        <begin position="411"/>
        <end position="420"/>
    </location>
</feature>
<sequence>MIARLRKIFVCCANGRDNAVLTPEEAAAEAAVVAYENELIRRKCVASLLRSCSVESSVIPPPKWRKRYGRRVPIGPNGALALCEHLLRQREEEQANPTTNHTNNRITLDLNGLRIGDDGIRALVPFISSDDRLVSLVLSGNNITDEGLGVLLDALAGSPKTLQRLSLGDNAISAAGAMRVVEACGSGLLPALCALSLSSPAHPPAKPEKEEMALAVGLSRLLRGDGCPPLAALDVRHPMGDAAAAVLAGGVADAPRLAALRLRSCGLSAEGLRRIADALVANRTLVALDVSRQTEANQQPQTTSPERPLLPIIKALHSNHTLRTLTAYGIDVVDDDVEELCACVERSGNTAIQCVHLTGVTSRPLAIKLENLLMRNARRISHEGTACSRKSSHPNSYTISSEVNGKDNANAGANSLQTVGPSFPKRSKIGSSTQRRTPKFKERIALEGMSSHSNVKLPPIGNSTLTSVISLQNDDGDENEINETPERCGLNDSMSDITMSSMSSRSCSFSPKENFGQPLYTSRPSLSKQKHKMTRTLRGA</sequence>
<dbReference type="InterPro" id="IPR001611">
    <property type="entry name" value="Leu-rich_rpt"/>
</dbReference>
<reference evidence="5 6" key="1">
    <citation type="submission" date="2017-03" db="EMBL/GenBank/DDBJ databases">
        <title>An alternative strategy for trypanosome survival in the mammalian bloodstream revealed through genome and transcriptome analysis of the ubiquitous bovine parasite Trypanosoma (Megatrypanum) theileri.</title>
        <authorList>
            <person name="Kelly S."/>
            <person name="Ivens A."/>
            <person name="Mott A."/>
            <person name="O'Neill E."/>
            <person name="Emms D."/>
            <person name="Macleod O."/>
            <person name="Voorheis P."/>
            <person name="Matthews J."/>
            <person name="Matthews K."/>
            <person name="Carrington M."/>
        </authorList>
    </citation>
    <scope>NUCLEOTIDE SEQUENCE [LARGE SCALE GENOMIC DNA]</scope>
    <source>
        <strain evidence="5">Edinburgh</strain>
    </source>
</reference>
<evidence type="ECO:0000313" key="5">
    <source>
        <dbReference type="EMBL" id="ORC93549.1"/>
    </source>
</evidence>
<evidence type="ECO:0000256" key="1">
    <source>
        <dbReference type="ARBA" id="ARBA00004245"/>
    </source>
</evidence>
<name>A0A1X0PAC8_9TRYP</name>
<feature type="compositionally biased region" description="Polar residues" evidence="4">
    <location>
        <begin position="393"/>
        <end position="403"/>
    </location>
</feature>
<dbReference type="PANTHER" id="PTHR24107:SF23">
    <property type="entry name" value="FLAGELLAR MEMBER 5"/>
    <property type="match status" value="1"/>
</dbReference>
<gene>
    <name evidence="5" type="ORF">TM35_000014260</name>
</gene>
<dbReference type="Gene3D" id="3.80.10.10">
    <property type="entry name" value="Ribonuclease Inhibitor"/>
    <property type="match status" value="2"/>
</dbReference>
<dbReference type="Pfam" id="PF13516">
    <property type="entry name" value="LRR_6"/>
    <property type="match status" value="2"/>
</dbReference>
<dbReference type="SUPFAM" id="SSF52047">
    <property type="entry name" value="RNI-like"/>
    <property type="match status" value="1"/>
</dbReference>
<evidence type="ECO:0008006" key="7">
    <source>
        <dbReference type="Google" id="ProtNLM"/>
    </source>
</evidence>
<organism evidence="5 6">
    <name type="scientific">Trypanosoma theileri</name>
    <dbReference type="NCBI Taxonomy" id="67003"/>
    <lineage>
        <taxon>Eukaryota</taxon>
        <taxon>Discoba</taxon>
        <taxon>Euglenozoa</taxon>
        <taxon>Kinetoplastea</taxon>
        <taxon>Metakinetoplastina</taxon>
        <taxon>Trypanosomatida</taxon>
        <taxon>Trypanosomatidae</taxon>
        <taxon>Trypanosoma</taxon>
    </lineage>
</organism>
<feature type="region of interest" description="Disordered" evidence="4">
    <location>
        <begin position="384"/>
        <end position="439"/>
    </location>
</feature>
<keyword evidence="3" id="KW-0206">Cytoskeleton</keyword>
<proteinExistence type="predicted"/>
<protein>
    <recommendedName>
        <fullName evidence="7">Leucine-rich repeat protein (LRRP)</fullName>
    </recommendedName>
</protein>
<comment type="subcellular location">
    <subcellularLocation>
        <location evidence="1">Cytoplasm</location>
        <location evidence="1">Cytoskeleton</location>
    </subcellularLocation>
</comment>
<dbReference type="RefSeq" id="XP_028887615.1">
    <property type="nucleotide sequence ID" value="XM_029021107.1"/>
</dbReference>
<keyword evidence="6" id="KW-1185">Reference proteome</keyword>
<dbReference type="PANTHER" id="PTHR24107">
    <property type="entry name" value="YNEIN REGULATORY COMPLEX SUBUNIT 5"/>
    <property type="match status" value="1"/>
</dbReference>
<dbReference type="GO" id="GO:0005856">
    <property type="term" value="C:cytoskeleton"/>
    <property type="evidence" value="ECO:0007669"/>
    <property type="project" value="UniProtKB-SubCell"/>
</dbReference>